<dbReference type="PANTHER" id="PTHR43767:SF11">
    <property type="entry name" value="MEDIUM-CHAIN-FATTY-ACID--COA LIGASE"/>
    <property type="match status" value="1"/>
</dbReference>
<keyword evidence="2 5" id="KW-0436">Ligase</keyword>
<keyword evidence="6" id="KW-1185">Reference proteome</keyword>
<dbReference type="InterPro" id="IPR045851">
    <property type="entry name" value="AMP-bd_C_sf"/>
</dbReference>
<evidence type="ECO:0000256" key="1">
    <source>
        <dbReference type="ARBA" id="ARBA00006432"/>
    </source>
</evidence>
<dbReference type="PANTHER" id="PTHR43767">
    <property type="entry name" value="LONG-CHAIN-FATTY-ACID--COA LIGASE"/>
    <property type="match status" value="1"/>
</dbReference>
<name>A0A5N0V0H9_9PSEU</name>
<evidence type="ECO:0000313" key="5">
    <source>
        <dbReference type="EMBL" id="KAA9157610.1"/>
    </source>
</evidence>
<dbReference type="SUPFAM" id="SSF56801">
    <property type="entry name" value="Acetyl-CoA synthetase-like"/>
    <property type="match status" value="1"/>
</dbReference>
<dbReference type="InterPro" id="IPR020845">
    <property type="entry name" value="AMP-binding_CS"/>
</dbReference>
<dbReference type="PROSITE" id="PS00455">
    <property type="entry name" value="AMP_BINDING"/>
    <property type="match status" value="1"/>
</dbReference>
<evidence type="ECO:0000313" key="6">
    <source>
        <dbReference type="Proteomes" id="UP000319769"/>
    </source>
</evidence>
<dbReference type="Gene3D" id="3.40.50.12780">
    <property type="entry name" value="N-terminal domain of ligase-like"/>
    <property type="match status" value="1"/>
</dbReference>
<proteinExistence type="inferred from homology"/>
<evidence type="ECO:0000259" key="4">
    <source>
        <dbReference type="Pfam" id="PF13193"/>
    </source>
</evidence>
<organism evidence="5 6">
    <name type="scientific">Amycolatopsis acidicola</name>
    <dbReference type="NCBI Taxonomy" id="2596893"/>
    <lineage>
        <taxon>Bacteria</taxon>
        <taxon>Bacillati</taxon>
        <taxon>Actinomycetota</taxon>
        <taxon>Actinomycetes</taxon>
        <taxon>Pseudonocardiales</taxon>
        <taxon>Pseudonocardiaceae</taxon>
        <taxon>Amycolatopsis</taxon>
    </lineage>
</organism>
<evidence type="ECO:0000259" key="3">
    <source>
        <dbReference type="Pfam" id="PF00501"/>
    </source>
</evidence>
<dbReference type="FunFam" id="3.30.300.30:FF:000008">
    <property type="entry name" value="2,3-dihydroxybenzoate-AMP ligase"/>
    <property type="match status" value="1"/>
</dbReference>
<dbReference type="EMBL" id="VMNW02000040">
    <property type="protein sequence ID" value="KAA9157610.1"/>
    <property type="molecule type" value="Genomic_DNA"/>
</dbReference>
<dbReference type="InterPro" id="IPR050237">
    <property type="entry name" value="ATP-dep_AMP-bd_enzyme"/>
</dbReference>
<accession>A0A5N0V0H9</accession>
<comment type="caution">
    <text evidence="5">The sequence shown here is derived from an EMBL/GenBank/DDBJ whole genome shotgun (WGS) entry which is preliminary data.</text>
</comment>
<dbReference type="Proteomes" id="UP000319769">
    <property type="component" value="Unassembled WGS sequence"/>
</dbReference>
<dbReference type="InterPro" id="IPR025110">
    <property type="entry name" value="AMP-bd_C"/>
</dbReference>
<dbReference type="RefSeq" id="WP_144751210.1">
    <property type="nucleotide sequence ID" value="NZ_VMNW02000040.1"/>
</dbReference>
<feature type="domain" description="AMP-dependent synthetase/ligase" evidence="3">
    <location>
        <begin position="18"/>
        <end position="381"/>
    </location>
</feature>
<sequence>MRAVMQAEPLGLHLVFDRAEALFADRSVVTREPDGLTTSTFGAVFERARGLAALLAGLGLAPGDPVGTFGWNTAGHLAAYIAVPGSGLVLHTINIRLSADEIAYTVGHARDRVVLVDGTLWNTWARVDPPDCVEHVLVYGPAPELPGRHGKAVVVRLGELPVAARKPWYRPEDEHEASGICYTSGTTGKPKAVVYSHRSVYLHALTLCGADTFAISHHDVVLPVVPMFHANSWNLPYAALLAGAGLAFPAAATDPASLAECIEATGATFSAAVPTVWSNLVTAVRAGEVGEAALSSLRRVVIGGSAASETLLTQLSGLGIEPVHAWGMTECSPVGLVAGPPVGGGGEDYRTSQGRPMPGLATKVGADGELRISGPYVVAAYHQPDTAGTEEKFTDEDGRRWLRTGDVATVDARGYVRLVDRTKDLVKSGGEWISSVDLENHLLAHPAVREAAVIAVPDPKWDERPLAVVATSAEVEAARLREFLLTRVPKWQVADRFEFVEEVPKTSVGKLDKKLLRGRYA</sequence>
<dbReference type="Gene3D" id="3.30.300.30">
    <property type="match status" value="1"/>
</dbReference>
<evidence type="ECO:0000256" key="2">
    <source>
        <dbReference type="ARBA" id="ARBA00022598"/>
    </source>
</evidence>
<dbReference type="InterPro" id="IPR042099">
    <property type="entry name" value="ANL_N_sf"/>
</dbReference>
<dbReference type="GO" id="GO:0016877">
    <property type="term" value="F:ligase activity, forming carbon-sulfur bonds"/>
    <property type="evidence" value="ECO:0007669"/>
    <property type="project" value="UniProtKB-ARBA"/>
</dbReference>
<reference evidence="5" key="1">
    <citation type="submission" date="2019-09" db="EMBL/GenBank/DDBJ databases">
        <authorList>
            <person name="Teo W.F.A."/>
            <person name="Duangmal K."/>
        </authorList>
    </citation>
    <scope>NUCLEOTIDE SEQUENCE [LARGE SCALE GENOMIC DNA]</scope>
    <source>
        <strain evidence="5">K81G1</strain>
    </source>
</reference>
<protein>
    <submittedName>
        <fullName evidence="5">Long-chain fatty acid--CoA ligase</fullName>
    </submittedName>
</protein>
<feature type="domain" description="AMP-binding enzyme C-terminal" evidence="4">
    <location>
        <begin position="438"/>
        <end position="510"/>
    </location>
</feature>
<dbReference type="OrthoDB" id="9803968at2"/>
<dbReference type="Pfam" id="PF13193">
    <property type="entry name" value="AMP-binding_C"/>
    <property type="match status" value="1"/>
</dbReference>
<dbReference type="Pfam" id="PF00501">
    <property type="entry name" value="AMP-binding"/>
    <property type="match status" value="1"/>
</dbReference>
<dbReference type="InterPro" id="IPR000873">
    <property type="entry name" value="AMP-dep_synth/lig_dom"/>
</dbReference>
<dbReference type="AlphaFoldDB" id="A0A5N0V0H9"/>
<gene>
    <name evidence="5" type="ORF">FPZ12_024750</name>
</gene>
<comment type="similarity">
    <text evidence="1">Belongs to the ATP-dependent AMP-binding enzyme family.</text>
</comment>